<name>A0A2G9YK29_9BACT</name>
<dbReference type="CDD" id="cd00077">
    <property type="entry name" value="HDc"/>
    <property type="match status" value="1"/>
</dbReference>
<reference evidence="2 3" key="1">
    <citation type="submission" date="2017-09" db="EMBL/GenBank/DDBJ databases">
        <title>Depth-based differentiation of microbial function through sediment-hosted aquifers and enrichment of novel symbionts in the deep terrestrial subsurface.</title>
        <authorList>
            <person name="Probst A.J."/>
            <person name="Ladd B."/>
            <person name="Jarett J.K."/>
            <person name="Geller-Mcgrath D.E."/>
            <person name="Sieber C.M."/>
            <person name="Emerson J.B."/>
            <person name="Anantharaman K."/>
            <person name="Thomas B.C."/>
            <person name="Malmstrom R."/>
            <person name="Stieglmeier M."/>
            <person name="Klingl A."/>
            <person name="Woyke T."/>
            <person name="Ryan C.M."/>
            <person name="Banfield J.F."/>
        </authorList>
    </citation>
    <scope>NUCLEOTIDE SEQUENCE [LARGE SCALE GENOMIC DNA]</scope>
    <source>
        <strain evidence="2">CG23_combo_of_CG06-09_8_20_14_all_41_10</strain>
    </source>
</reference>
<feature type="domain" description="HD/PDEase" evidence="1">
    <location>
        <begin position="13"/>
        <end position="152"/>
    </location>
</feature>
<sequence length="220" mass="25345">LKQSHKNDDLMDKGYHRFEHSLEVADLAFTTAVMKKYPYQAALEMFVAGLLHDYDPRQAYQAPKVVNTIYKLGDTSQIVKIVEGLGLDMGRIILFIRGTDFPMKEEQLEYIGKSISGISNENIRKRTEEQLNLLGLIDKSATYIHLRITPQESELRVRELAKEIGIKEEDMLKGTPEFFKNFVQNDISKLTSVLGKNYENKWQSIEQHFRDVSGFLKENA</sequence>
<dbReference type="SMART" id="SM00471">
    <property type="entry name" value="HDc"/>
    <property type="match status" value="1"/>
</dbReference>
<accession>A0A2G9YK29</accession>
<dbReference type="InterPro" id="IPR003607">
    <property type="entry name" value="HD/PDEase_dom"/>
</dbReference>
<organism evidence="2 3">
    <name type="scientific">Candidatus Sherwoodlollariibacterium unditelluris</name>
    <dbReference type="NCBI Taxonomy" id="1974757"/>
    <lineage>
        <taxon>Bacteria</taxon>
        <taxon>Pseudomonadati</taxon>
        <taxon>Candidatus Omnitrophota</taxon>
        <taxon>Candidatus Sherwoodlollariibacterium</taxon>
    </lineage>
</organism>
<protein>
    <recommendedName>
        <fullName evidence="1">HD/PDEase domain-containing protein</fullName>
    </recommendedName>
</protein>
<feature type="non-terminal residue" evidence="2">
    <location>
        <position position="220"/>
    </location>
</feature>
<evidence type="ECO:0000313" key="3">
    <source>
        <dbReference type="Proteomes" id="UP000231292"/>
    </source>
</evidence>
<comment type="caution">
    <text evidence="2">The sequence shown here is derived from an EMBL/GenBank/DDBJ whole genome shotgun (WGS) entry which is preliminary data.</text>
</comment>
<dbReference type="EMBL" id="PCRK01000042">
    <property type="protein sequence ID" value="PIP19589.1"/>
    <property type="molecule type" value="Genomic_DNA"/>
</dbReference>
<dbReference type="AlphaFoldDB" id="A0A2G9YK29"/>
<evidence type="ECO:0000313" key="2">
    <source>
        <dbReference type="EMBL" id="PIP19589.1"/>
    </source>
</evidence>
<evidence type="ECO:0000259" key="1">
    <source>
        <dbReference type="SMART" id="SM00471"/>
    </source>
</evidence>
<gene>
    <name evidence="2" type="ORF">COX41_02085</name>
</gene>
<dbReference type="Gene3D" id="1.10.3210.10">
    <property type="entry name" value="Hypothetical protein af1432"/>
    <property type="match status" value="1"/>
</dbReference>
<dbReference type="Proteomes" id="UP000231292">
    <property type="component" value="Unassembled WGS sequence"/>
</dbReference>
<dbReference type="SUPFAM" id="SSF109604">
    <property type="entry name" value="HD-domain/PDEase-like"/>
    <property type="match status" value="1"/>
</dbReference>
<feature type="non-terminal residue" evidence="2">
    <location>
        <position position="1"/>
    </location>
</feature>
<proteinExistence type="predicted"/>